<keyword evidence="3" id="KW-1185">Reference proteome</keyword>
<evidence type="ECO:0000313" key="3">
    <source>
        <dbReference type="Proteomes" id="UP000741863"/>
    </source>
</evidence>
<proteinExistence type="predicted"/>
<dbReference type="Pfam" id="PF06902">
    <property type="entry name" value="Fer4_19"/>
    <property type="match status" value="1"/>
</dbReference>
<comment type="caution">
    <text evidence="2">The sequence shown here is derived from an EMBL/GenBank/DDBJ whole genome shotgun (WGS) entry which is preliminary data.</text>
</comment>
<accession>A0ABS2PIU9</accession>
<feature type="domain" description="Divergent 4Fe-4S mono-cluster" evidence="1">
    <location>
        <begin position="14"/>
        <end position="75"/>
    </location>
</feature>
<organism evidence="2 3">
    <name type="scientific">Geomicrobium sediminis</name>
    <dbReference type="NCBI Taxonomy" id="1347788"/>
    <lineage>
        <taxon>Bacteria</taxon>
        <taxon>Bacillati</taxon>
        <taxon>Bacillota</taxon>
        <taxon>Bacilli</taxon>
        <taxon>Bacillales</taxon>
        <taxon>Geomicrobium</taxon>
    </lineage>
</organism>
<dbReference type="Gene3D" id="3.30.70.20">
    <property type="match status" value="1"/>
</dbReference>
<evidence type="ECO:0000313" key="2">
    <source>
        <dbReference type="EMBL" id="MBM7634881.1"/>
    </source>
</evidence>
<dbReference type="SUPFAM" id="SSF54862">
    <property type="entry name" value="4Fe-4S ferredoxins"/>
    <property type="match status" value="1"/>
</dbReference>
<protein>
    <submittedName>
        <fullName evidence="2">Fe-S cluster protein YjdI</fullName>
    </submittedName>
</protein>
<name>A0ABS2PIU9_9BACL</name>
<dbReference type="EMBL" id="JAFBEC010000018">
    <property type="protein sequence ID" value="MBM7634881.1"/>
    <property type="molecule type" value="Genomic_DNA"/>
</dbReference>
<evidence type="ECO:0000259" key="1">
    <source>
        <dbReference type="Pfam" id="PF06902"/>
    </source>
</evidence>
<sequence length="78" mass="9022">MSDNQLLERGFKRYHGEEINVYFNKEICEHAAECVGNAPEVFDTKKRPWITPDEASALKVERTVKLCPSGALQYRYDD</sequence>
<dbReference type="RefSeq" id="WP_204699636.1">
    <property type="nucleotide sequence ID" value="NZ_JAFBEC010000018.1"/>
</dbReference>
<reference evidence="2 3" key="1">
    <citation type="submission" date="2021-01" db="EMBL/GenBank/DDBJ databases">
        <title>Genomic Encyclopedia of Type Strains, Phase IV (KMG-IV): sequencing the most valuable type-strain genomes for metagenomic binning, comparative biology and taxonomic classification.</title>
        <authorList>
            <person name="Goeker M."/>
        </authorList>
    </citation>
    <scope>NUCLEOTIDE SEQUENCE [LARGE SCALE GENOMIC DNA]</scope>
    <source>
        <strain evidence="2 3">DSM 25540</strain>
    </source>
</reference>
<gene>
    <name evidence="2" type="ORF">JOD17_004008</name>
</gene>
<dbReference type="Proteomes" id="UP000741863">
    <property type="component" value="Unassembled WGS sequence"/>
</dbReference>
<dbReference type="InterPro" id="IPR010693">
    <property type="entry name" value="Divergent_4Fe-4S_mono-cluster"/>
</dbReference>